<dbReference type="AlphaFoldDB" id="A0AA35WDM2"/>
<dbReference type="EC" id="2.7.1.149" evidence="11"/>
<evidence type="ECO:0000256" key="11">
    <source>
        <dbReference type="ARBA" id="ARBA00039039"/>
    </source>
</evidence>
<dbReference type="SUPFAM" id="SSF56104">
    <property type="entry name" value="SAICAR synthase-like"/>
    <property type="match status" value="1"/>
</dbReference>
<dbReference type="SMART" id="SM00330">
    <property type="entry name" value="PIPKc"/>
    <property type="match status" value="1"/>
</dbReference>
<evidence type="ECO:0000256" key="8">
    <source>
        <dbReference type="ARBA" id="ARBA00036478"/>
    </source>
</evidence>
<evidence type="ECO:0000256" key="13">
    <source>
        <dbReference type="SAM" id="MobiDB-lite"/>
    </source>
</evidence>
<keyword evidence="2" id="KW-0963">Cytoplasm</keyword>
<keyword evidence="4 12" id="KW-0547">Nucleotide-binding</keyword>
<feature type="domain" description="PIPK" evidence="14">
    <location>
        <begin position="31"/>
        <end position="335"/>
    </location>
</feature>
<dbReference type="PANTHER" id="PTHR23086:SF8">
    <property type="entry name" value="PHOSPHATIDYLINOSITOL 5-PHOSPHATE 4-KINASE, ISOFORM A"/>
    <property type="match status" value="1"/>
</dbReference>
<comment type="catalytic activity">
    <reaction evidence="10">
        <text>1,2-dihexadecanoyl-sn-glycero-3-phospho-(1D-myo-inositol-5-phosphate) + GTP = 1,2-dihexadecanoyl-sn-glycero-3-phospho-(1D-myo-inositol-4,5-bisphosphate) + GDP + H(+)</text>
        <dbReference type="Rhea" id="RHEA:55964"/>
        <dbReference type="ChEBI" id="CHEBI:15378"/>
        <dbReference type="ChEBI" id="CHEBI:37565"/>
        <dbReference type="ChEBI" id="CHEBI:58189"/>
        <dbReference type="ChEBI" id="CHEBI:83423"/>
        <dbReference type="ChEBI" id="CHEBI:84968"/>
    </reaction>
    <physiologicalReaction direction="left-to-right" evidence="10">
        <dbReference type="Rhea" id="RHEA:55965"/>
    </physiologicalReaction>
</comment>
<keyword evidence="6 12" id="KW-0067">ATP-binding</keyword>
<evidence type="ECO:0000256" key="5">
    <source>
        <dbReference type="ARBA" id="ARBA00022777"/>
    </source>
</evidence>
<gene>
    <name evidence="15" type="ORF">GBAR_LOCUS10233</name>
</gene>
<evidence type="ECO:0000256" key="3">
    <source>
        <dbReference type="ARBA" id="ARBA00022679"/>
    </source>
</evidence>
<feature type="compositionally biased region" description="Acidic residues" evidence="13">
    <location>
        <begin position="293"/>
        <end position="303"/>
    </location>
</feature>
<feature type="compositionally biased region" description="Basic and acidic residues" evidence="13">
    <location>
        <begin position="1"/>
        <end position="11"/>
    </location>
</feature>
<evidence type="ECO:0000256" key="10">
    <source>
        <dbReference type="ARBA" id="ARBA00036950"/>
    </source>
</evidence>
<dbReference type="FunFam" id="3.30.800.10:FF:000002">
    <property type="entry name" value="Phosphatidylinositol 5-phosphate 4-kinase type-2 beta"/>
    <property type="match status" value="1"/>
</dbReference>
<comment type="caution">
    <text evidence="15">The sequence shown here is derived from an EMBL/GenBank/DDBJ whole genome shotgun (WGS) entry which is preliminary data.</text>
</comment>
<keyword evidence="5 12" id="KW-0418">Kinase</keyword>
<accession>A0AA35WDM2</accession>
<proteinExistence type="predicted"/>
<dbReference type="InterPro" id="IPR023610">
    <property type="entry name" value="PInositol-4/5-P-5/4-kinase"/>
</dbReference>
<dbReference type="Gene3D" id="3.30.800.10">
    <property type="entry name" value="Phosphatidylinositol Phosphate Kinase II Beta"/>
    <property type="match status" value="1"/>
</dbReference>
<evidence type="ECO:0000259" key="14">
    <source>
        <dbReference type="PROSITE" id="PS51455"/>
    </source>
</evidence>
<dbReference type="GO" id="GO:0005524">
    <property type="term" value="F:ATP binding"/>
    <property type="evidence" value="ECO:0007669"/>
    <property type="project" value="UniProtKB-UniRule"/>
</dbReference>
<reference evidence="15" key="1">
    <citation type="submission" date="2023-03" db="EMBL/GenBank/DDBJ databases">
        <authorList>
            <person name="Steffen K."/>
            <person name="Cardenas P."/>
        </authorList>
    </citation>
    <scope>NUCLEOTIDE SEQUENCE</scope>
</reference>
<protein>
    <recommendedName>
        <fullName evidence="11">1-phosphatidylinositol-5-phosphate 4-kinase</fullName>
        <ecNumber evidence="11">2.7.1.149</ecNumber>
    </recommendedName>
</protein>
<evidence type="ECO:0000256" key="2">
    <source>
        <dbReference type="ARBA" id="ARBA00022490"/>
    </source>
</evidence>
<comment type="catalytic activity">
    <reaction evidence="9">
        <text>a 1,2-diacyl-sn-glycero-3-phospho-(1D-myo-inositol-5-phosphate) + ATP = a 1,2-diacyl-sn-glycero-3-phospho-(1D-myo-inositol-4,5-bisphosphate) + ADP + H(+)</text>
        <dbReference type="Rhea" id="RHEA:12280"/>
        <dbReference type="ChEBI" id="CHEBI:15378"/>
        <dbReference type="ChEBI" id="CHEBI:30616"/>
        <dbReference type="ChEBI" id="CHEBI:57795"/>
        <dbReference type="ChEBI" id="CHEBI:58456"/>
        <dbReference type="ChEBI" id="CHEBI:456216"/>
        <dbReference type="EC" id="2.7.1.149"/>
    </reaction>
    <physiologicalReaction direction="left-to-right" evidence="9">
        <dbReference type="Rhea" id="RHEA:12281"/>
    </physiologicalReaction>
</comment>
<dbReference type="Pfam" id="PF01504">
    <property type="entry name" value="PIP5K"/>
    <property type="match status" value="1"/>
</dbReference>
<feature type="region of interest" description="Disordered" evidence="13">
    <location>
        <begin position="1"/>
        <end position="24"/>
    </location>
</feature>
<keyword evidence="16" id="KW-1185">Reference proteome</keyword>
<evidence type="ECO:0000313" key="16">
    <source>
        <dbReference type="Proteomes" id="UP001174909"/>
    </source>
</evidence>
<evidence type="ECO:0000256" key="7">
    <source>
        <dbReference type="ARBA" id="ARBA00023098"/>
    </source>
</evidence>
<dbReference type="PROSITE" id="PS51455">
    <property type="entry name" value="PIPK"/>
    <property type="match status" value="1"/>
</dbReference>
<organism evidence="15 16">
    <name type="scientific">Geodia barretti</name>
    <name type="common">Barrett's horny sponge</name>
    <dbReference type="NCBI Taxonomy" id="519541"/>
    <lineage>
        <taxon>Eukaryota</taxon>
        <taxon>Metazoa</taxon>
        <taxon>Porifera</taxon>
        <taxon>Demospongiae</taxon>
        <taxon>Heteroscleromorpha</taxon>
        <taxon>Tetractinellida</taxon>
        <taxon>Astrophorina</taxon>
        <taxon>Geodiidae</taxon>
        <taxon>Geodia</taxon>
    </lineage>
</organism>
<dbReference type="InterPro" id="IPR027484">
    <property type="entry name" value="PInositol-4-P-5-kinase_N"/>
</dbReference>
<feature type="region of interest" description="Disordered" evidence="13">
    <location>
        <begin position="285"/>
        <end position="335"/>
    </location>
</feature>
<dbReference type="PANTHER" id="PTHR23086">
    <property type="entry name" value="PHOSPHATIDYLINOSITOL-4-PHOSPHATE 5-KINASE"/>
    <property type="match status" value="1"/>
</dbReference>
<keyword evidence="3 12" id="KW-0808">Transferase</keyword>
<evidence type="ECO:0000256" key="4">
    <source>
        <dbReference type="ARBA" id="ARBA00022741"/>
    </source>
</evidence>
<evidence type="ECO:0000313" key="15">
    <source>
        <dbReference type="EMBL" id="CAI8016719.1"/>
    </source>
</evidence>
<dbReference type="GO" id="GO:0046854">
    <property type="term" value="P:phosphatidylinositol phosphate biosynthetic process"/>
    <property type="evidence" value="ECO:0007669"/>
    <property type="project" value="TreeGrafter"/>
</dbReference>
<dbReference type="Proteomes" id="UP001174909">
    <property type="component" value="Unassembled WGS sequence"/>
</dbReference>
<evidence type="ECO:0000256" key="9">
    <source>
        <dbReference type="ARBA" id="ARBA00036698"/>
    </source>
</evidence>
<feature type="compositionally biased region" description="Basic residues" evidence="13">
    <location>
        <begin position="12"/>
        <end position="24"/>
    </location>
</feature>
<evidence type="ECO:0000256" key="6">
    <source>
        <dbReference type="ARBA" id="ARBA00022840"/>
    </source>
</evidence>
<dbReference type="InterPro" id="IPR002498">
    <property type="entry name" value="PInositol-4-P-4/5-kinase_core"/>
</dbReference>
<name>A0AA35WDM2_GEOBA</name>
<keyword evidence="7" id="KW-0443">Lipid metabolism</keyword>
<evidence type="ECO:0000256" key="12">
    <source>
        <dbReference type="PROSITE-ProRule" id="PRU00781"/>
    </source>
</evidence>
<dbReference type="InterPro" id="IPR027483">
    <property type="entry name" value="PInositol-4-P-4/5-kinase_C_sf"/>
</dbReference>
<comment type="catalytic activity">
    <reaction evidence="8">
        <text>1,2-dihexadecanoyl-sn-glycero-3-phospho-(1D-myo-inositol-5-phosphate) + ATP = 1,2-dihexadecanoyl-sn-glycero-3-phospho-(1D-myo-inositol-4,5-bisphosphate) + ADP + H(+)</text>
        <dbReference type="Rhea" id="RHEA:55992"/>
        <dbReference type="ChEBI" id="CHEBI:15378"/>
        <dbReference type="ChEBI" id="CHEBI:30616"/>
        <dbReference type="ChEBI" id="CHEBI:83423"/>
        <dbReference type="ChEBI" id="CHEBI:84968"/>
        <dbReference type="ChEBI" id="CHEBI:456216"/>
    </reaction>
    <physiologicalReaction direction="left-to-right" evidence="8">
        <dbReference type="Rhea" id="RHEA:55993"/>
    </physiologicalReaction>
</comment>
<dbReference type="EMBL" id="CASHTH010001552">
    <property type="protein sequence ID" value="CAI8016719.1"/>
    <property type="molecule type" value="Genomic_DNA"/>
</dbReference>
<dbReference type="GO" id="GO:0016309">
    <property type="term" value="F:1-phosphatidylinositol-5-phosphate 4-kinase activity"/>
    <property type="evidence" value="ECO:0007669"/>
    <property type="project" value="UniProtKB-EC"/>
</dbReference>
<dbReference type="GO" id="GO:0005737">
    <property type="term" value="C:cytoplasm"/>
    <property type="evidence" value="ECO:0007669"/>
    <property type="project" value="UniProtKB-SubCell"/>
</dbReference>
<dbReference type="GO" id="GO:0005886">
    <property type="term" value="C:plasma membrane"/>
    <property type="evidence" value="ECO:0007669"/>
    <property type="project" value="TreeGrafter"/>
</dbReference>
<evidence type="ECO:0000256" key="1">
    <source>
        <dbReference type="ARBA" id="ARBA00004496"/>
    </source>
</evidence>
<feature type="compositionally biased region" description="Polar residues" evidence="13">
    <location>
        <begin position="322"/>
        <end position="335"/>
    </location>
</feature>
<sequence length="335" mass="38201">MPGRGQRDGSSHKPKLRRIKAKHQRKRVMRAKDPVLAVFMWGVQHTVNEVLASAETSLLLPEDFKAYSKIRVENQYFNKENLPGHFKFKEYCPRVFHDLRKRFSVDDSDFMMSLIEQPPRYMENPGRSGAKLFVSYNRKLVIKSITSEEVALVHQILQPYHAHAVTTEGKTLLPHYLGMYRLTVNNTETYWIVMRNVLSSSVTIHRKFDLKGSTVDRAATHKEKAKENPTLKDNDFLCTGERIVIGENRTTFISQLSADVQFLQGLNIMDYSLLVGIHDPSISSCGEVKENNDQESDEEEYEDMEHGDSRNVSSDELEVPHSPSSATGHSSDVCA</sequence>
<dbReference type="Gene3D" id="3.30.810.10">
    <property type="entry name" value="2-Layer Sandwich"/>
    <property type="match status" value="1"/>
</dbReference>
<comment type="subcellular location">
    <subcellularLocation>
        <location evidence="1">Cytoplasm</location>
    </subcellularLocation>
</comment>
<dbReference type="GO" id="GO:0016308">
    <property type="term" value="F:1-phosphatidylinositol-4-phosphate 5-kinase activity"/>
    <property type="evidence" value="ECO:0007669"/>
    <property type="project" value="TreeGrafter"/>
</dbReference>